<accession>A0A934KIN4</accession>
<reference evidence="1 2" key="1">
    <citation type="submission" date="2020-10" db="EMBL/GenBank/DDBJ databases">
        <title>Ca. Dormibacterota MAGs.</title>
        <authorList>
            <person name="Montgomery K."/>
        </authorList>
    </citation>
    <scope>NUCLEOTIDE SEQUENCE [LARGE SCALE GENOMIC DNA]</scope>
    <source>
        <strain evidence="1">SC8811_S16_3</strain>
    </source>
</reference>
<comment type="caution">
    <text evidence="1">The sequence shown here is derived from an EMBL/GenBank/DDBJ whole genome shotgun (WGS) entry which is preliminary data.</text>
</comment>
<protein>
    <submittedName>
        <fullName evidence="1">Uncharacterized protein</fullName>
    </submittedName>
</protein>
<dbReference type="RefSeq" id="WP_338181691.1">
    <property type="nucleotide sequence ID" value="NZ_JAEKNQ010000056.1"/>
</dbReference>
<evidence type="ECO:0000313" key="2">
    <source>
        <dbReference type="Proteomes" id="UP000620075"/>
    </source>
</evidence>
<organism evidence="1 2">
    <name type="scientific">Candidatus Dormiibacter inghamiae</name>
    <dbReference type="NCBI Taxonomy" id="3127013"/>
    <lineage>
        <taxon>Bacteria</taxon>
        <taxon>Bacillati</taxon>
        <taxon>Candidatus Dormiibacterota</taxon>
        <taxon>Candidatus Dormibacteria</taxon>
        <taxon>Candidatus Dormibacterales</taxon>
        <taxon>Candidatus Dormibacteraceae</taxon>
        <taxon>Candidatus Dormiibacter</taxon>
    </lineage>
</organism>
<dbReference type="AlphaFoldDB" id="A0A934KIN4"/>
<gene>
    <name evidence="1" type="ORF">JF888_14065</name>
</gene>
<sequence>MTSRQNSEAQTFGINQAAMAVDQQLRFSGGGLDNRCPFENSGDPDFSSVQLRGEVRQDLDIGLCGY</sequence>
<evidence type="ECO:0000313" key="1">
    <source>
        <dbReference type="EMBL" id="MBJ7604291.1"/>
    </source>
</evidence>
<dbReference type="Proteomes" id="UP000620075">
    <property type="component" value="Unassembled WGS sequence"/>
</dbReference>
<name>A0A934KIN4_9BACT</name>
<proteinExistence type="predicted"/>
<dbReference type="EMBL" id="JAEKNQ010000056">
    <property type="protein sequence ID" value="MBJ7604291.1"/>
    <property type="molecule type" value="Genomic_DNA"/>
</dbReference>